<evidence type="ECO:0000313" key="7">
    <source>
        <dbReference type="RefSeq" id="XP_013919355.1"/>
    </source>
</evidence>
<dbReference type="Proteomes" id="UP000504617">
    <property type="component" value="Unplaced"/>
</dbReference>
<dbReference type="InterPro" id="IPR000832">
    <property type="entry name" value="GPCR_2_secretin-like"/>
</dbReference>
<reference evidence="7" key="1">
    <citation type="submission" date="2025-08" db="UniProtKB">
        <authorList>
            <consortium name="RefSeq"/>
        </authorList>
    </citation>
    <scope>IDENTIFICATION</scope>
    <source>
        <tissue evidence="7">Skeletal muscle</tissue>
    </source>
</reference>
<dbReference type="GO" id="GO:0004930">
    <property type="term" value="F:G protein-coupled receptor activity"/>
    <property type="evidence" value="ECO:0007669"/>
    <property type="project" value="InterPro"/>
</dbReference>
<keyword evidence="2 5" id="KW-0812">Transmembrane</keyword>
<comment type="subcellular location">
    <subcellularLocation>
        <location evidence="1">Membrane</location>
        <topology evidence="1">Multi-pass membrane protein</topology>
    </subcellularLocation>
</comment>
<evidence type="ECO:0000256" key="2">
    <source>
        <dbReference type="ARBA" id="ARBA00022692"/>
    </source>
</evidence>
<dbReference type="GO" id="GO:0005886">
    <property type="term" value="C:plasma membrane"/>
    <property type="evidence" value="ECO:0007669"/>
    <property type="project" value="TreeGrafter"/>
</dbReference>
<keyword evidence="3 5" id="KW-1133">Transmembrane helix</keyword>
<dbReference type="GO" id="GO:0007189">
    <property type="term" value="P:adenylate cyclase-activating G protein-coupled receptor signaling pathway"/>
    <property type="evidence" value="ECO:0007669"/>
    <property type="project" value="TreeGrafter"/>
</dbReference>
<evidence type="ECO:0000256" key="1">
    <source>
        <dbReference type="ARBA" id="ARBA00004141"/>
    </source>
</evidence>
<sequence>MLGTMVYEILRLRHREHQWGYAVMLLGLSCVLGIPWGLIFIAFASGTFELVALYLFTIINSLQGFFIFLWYLAKVLQSRRSKSLQCTTSNSLKLQSSNSST</sequence>
<dbReference type="GO" id="GO:0008201">
    <property type="term" value="F:heparin binding"/>
    <property type="evidence" value="ECO:0007669"/>
    <property type="project" value="TreeGrafter"/>
</dbReference>
<protein>
    <submittedName>
        <fullName evidence="7">G-protein coupled receptor 56-like</fullName>
    </submittedName>
</protein>
<organism evidence="6 7">
    <name type="scientific">Thamnophis sirtalis</name>
    <dbReference type="NCBI Taxonomy" id="35019"/>
    <lineage>
        <taxon>Eukaryota</taxon>
        <taxon>Metazoa</taxon>
        <taxon>Chordata</taxon>
        <taxon>Craniata</taxon>
        <taxon>Vertebrata</taxon>
        <taxon>Euteleostomi</taxon>
        <taxon>Lepidosauria</taxon>
        <taxon>Squamata</taxon>
        <taxon>Bifurcata</taxon>
        <taxon>Unidentata</taxon>
        <taxon>Episquamata</taxon>
        <taxon>Toxicofera</taxon>
        <taxon>Serpentes</taxon>
        <taxon>Colubroidea</taxon>
        <taxon>Colubridae</taxon>
        <taxon>Natricinae</taxon>
        <taxon>Thamnophis</taxon>
    </lineage>
</organism>
<keyword evidence="4 5" id="KW-0472">Membrane</keyword>
<dbReference type="Pfam" id="PF00002">
    <property type="entry name" value="7tm_2"/>
    <property type="match status" value="1"/>
</dbReference>
<dbReference type="GeneID" id="106546893"/>
<evidence type="ECO:0000313" key="6">
    <source>
        <dbReference type="Proteomes" id="UP000504617"/>
    </source>
</evidence>
<feature type="transmembrane region" description="Helical" evidence="5">
    <location>
        <begin position="21"/>
        <end position="45"/>
    </location>
</feature>
<dbReference type="RefSeq" id="XP_013919355.1">
    <property type="nucleotide sequence ID" value="XM_014063880.1"/>
</dbReference>
<accession>A0A6I9Y9V9</accession>
<dbReference type="KEGG" id="tsr:106546893"/>
<dbReference type="Gene3D" id="1.20.1070.10">
    <property type="entry name" value="Rhodopsin 7-helix transmembrane proteins"/>
    <property type="match status" value="1"/>
</dbReference>
<evidence type="ECO:0000256" key="5">
    <source>
        <dbReference type="SAM" id="Phobius"/>
    </source>
</evidence>
<name>A0A6I9Y9V9_9SAUR</name>
<evidence type="ECO:0000256" key="4">
    <source>
        <dbReference type="ARBA" id="ARBA00023136"/>
    </source>
</evidence>
<dbReference type="PANTHER" id="PTHR12011">
    <property type="entry name" value="ADHESION G-PROTEIN COUPLED RECEPTOR"/>
    <property type="match status" value="1"/>
</dbReference>
<proteinExistence type="predicted"/>
<evidence type="ECO:0000256" key="3">
    <source>
        <dbReference type="ARBA" id="ARBA00022989"/>
    </source>
</evidence>
<dbReference type="PANTHER" id="PTHR12011:SF318">
    <property type="entry name" value="ADHESION G-PROTEIN COUPLED RECEPTOR G1"/>
    <property type="match status" value="1"/>
</dbReference>
<gene>
    <name evidence="7" type="primary">LOC106546893</name>
</gene>
<dbReference type="AlphaFoldDB" id="A0A6I9Y9V9"/>
<keyword evidence="6" id="KW-1185">Reference proteome</keyword>
<dbReference type="OrthoDB" id="8951579at2759"/>
<feature type="transmembrane region" description="Helical" evidence="5">
    <location>
        <begin position="51"/>
        <end position="73"/>
    </location>
</feature>